<dbReference type="InterPro" id="IPR058868">
    <property type="entry name" value="ARM_7"/>
</dbReference>
<evidence type="ECO:0000313" key="2">
    <source>
        <dbReference type="EnsemblPlants" id="AUR62003962-RA:cds"/>
    </source>
</evidence>
<feature type="domain" description="ARM repeat N-terminal plant" evidence="1">
    <location>
        <begin position="1"/>
        <end position="189"/>
    </location>
</feature>
<dbReference type="PANTHER" id="PTHR46578">
    <property type="entry name" value="ARM-REPEAT/TETRATRICOPEPTIDE REPEAT (TPR)-LIKE PROTEIN"/>
    <property type="match status" value="1"/>
</dbReference>
<dbReference type="SUPFAM" id="SSF48371">
    <property type="entry name" value="ARM repeat"/>
    <property type="match status" value="1"/>
</dbReference>
<sequence length="518" mass="59391">MNQPNDPEFPSLGIFQCMSNFILKGLNHKDWLLKDQNIYIPYYAAHIIGSYTMNQPKFAEKAANSGVTPPLLELLRGKISWVEQRVAVRALGHLASHDKSFKKLKDYEGEIVKLSMKIASSCLEVVYDSFVRKAESERLKYQCDLLTRGVGGFEFENRKAEEWASQLQCWCLSLLDCFVKRERGINLICCNQSFLKDLSVMWGGLAKKKSPAGIGLIRSLCHSKTGRLSVASSKEVILSLCNTSRSSDDWQYMAIESLLLMLKDSDTRYKVIDHTVLYLKDLVEIRSVKGRKKVGEMITQVLLQDYGKIKYGQLRLSEEAEKALEEVWDVKVDKRKREKLLGDDEIKERKFLATQMKKEGNKLFWEGDIEGGLCKYTKALDLCPLKYRKERIVLFSNRAQCYLLLKRPENVISDTTKAICLSSRGNNNNNNPHSKSLWRRSQAYDMLGFAKESLMDCLLFIHCNKNSKSNGRKRYNVPYYAARLISKQTRAIWLFTGLDSASQCDHLEEIIQESDDGK</sequence>
<dbReference type="InterPro" id="IPR011989">
    <property type="entry name" value="ARM-like"/>
</dbReference>
<dbReference type="PANTHER" id="PTHR46578:SF1">
    <property type="entry name" value="ARM-REPEAT_TETRATRICOPEPTIDE REPEAT (TPR)-LIKE PROTEIN"/>
    <property type="match status" value="1"/>
</dbReference>
<reference evidence="2" key="2">
    <citation type="submission" date="2021-03" db="UniProtKB">
        <authorList>
            <consortium name="EnsemblPlants"/>
        </authorList>
    </citation>
    <scope>IDENTIFICATION</scope>
</reference>
<dbReference type="Proteomes" id="UP000596660">
    <property type="component" value="Unplaced"/>
</dbReference>
<reference evidence="2" key="1">
    <citation type="journal article" date="2017" name="Nature">
        <title>The genome of Chenopodium quinoa.</title>
        <authorList>
            <person name="Jarvis D.E."/>
            <person name="Ho Y.S."/>
            <person name="Lightfoot D.J."/>
            <person name="Schmoeckel S.M."/>
            <person name="Li B."/>
            <person name="Borm T.J.A."/>
            <person name="Ohyanagi H."/>
            <person name="Mineta K."/>
            <person name="Michell C.T."/>
            <person name="Saber N."/>
            <person name="Kharbatia N.M."/>
            <person name="Rupper R.R."/>
            <person name="Sharp A.R."/>
            <person name="Dally N."/>
            <person name="Boughton B.A."/>
            <person name="Woo Y.H."/>
            <person name="Gao G."/>
            <person name="Schijlen E.G.W.M."/>
            <person name="Guo X."/>
            <person name="Momin A.A."/>
            <person name="Negrao S."/>
            <person name="Al-Babili S."/>
            <person name="Gehring C."/>
            <person name="Roessner U."/>
            <person name="Jung C."/>
            <person name="Murphy K."/>
            <person name="Arold S.T."/>
            <person name="Gojobori T."/>
            <person name="van der Linden C.G."/>
            <person name="van Loo E.N."/>
            <person name="Jellen E.N."/>
            <person name="Maughan P.J."/>
            <person name="Tester M."/>
        </authorList>
    </citation>
    <scope>NUCLEOTIDE SEQUENCE [LARGE SCALE GENOMIC DNA]</scope>
    <source>
        <strain evidence="2">cv. PI 614886</strain>
    </source>
</reference>
<evidence type="ECO:0000313" key="3">
    <source>
        <dbReference type="Proteomes" id="UP000596660"/>
    </source>
</evidence>
<name>A0A803KY53_CHEQI</name>
<protein>
    <recommendedName>
        <fullName evidence="1">ARM repeat N-terminal plant domain-containing protein</fullName>
    </recommendedName>
</protein>
<dbReference type="Gene3D" id="1.25.40.10">
    <property type="entry name" value="Tetratricopeptide repeat domain"/>
    <property type="match status" value="1"/>
</dbReference>
<dbReference type="InterPro" id="IPR011990">
    <property type="entry name" value="TPR-like_helical_dom_sf"/>
</dbReference>
<organism evidence="2 3">
    <name type="scientific">Chenopodium quinoa</name>
    <name type="common">Quinoa</name>
    <dbReference type="NCBI Taxonomy" id="63459"/>
    <lineage>
        <taxon>Eukaryota</taxon>
        <taxon>Viridiplantae</taxon>
        <taxon>Streptophyta</taxon>
        <taxon>Embryophyta</taxon>
        <taxon>Tracheophyta</taxon>
        <taxon>Spermatophyta</taxon>
        <taxon>Magnoliopsida</taxon>
        <taxon>eudicotyledons</taxon>
        <taxon>Gunneridae</taxon>
        <taxon>Pentapetalae</taxon>
        <taxon>Caryophyllales</taxon>
        <taxon>Chenopodiaceae</taxon>
        <taxon>Chenopodioideae</taxon>
        <taxon>Atripliceae</taxon>
        <taxon>Chenopodium</taxon>
    </lineage>
</organism>
<dbReference type="AlphaFoldDB" id="A0A803KY53"/>
<accession>A0A803KY53</accession>
<dbReference type="SUPFAM" id="SSF48452">
    <property type="entry name" value="TPR-like"/>
    <property type="match status" value="1"/>
</dbReference>
<proteinExistence type="predicted"/>
<dbReference type="Gramene" id="AUR62003962-RA">
    <property type="protein sequence ID" value="AUR62003962-RA:cds"/>
    <property type="gene ID" value="AUR62003962"/>
</dbReference>
<dbReference type="Gene3D" id="1.25.10.10">
    <property type="entry name" value="Leucine-rich Repeat Variant"/>
    <property type="match status" value="1"/>
</dbReference>
<dbReference type="Pfam" id="PF26524">
    <property type="entry name" value="ARM_7"/>
    <property type="match status" value="1"/>
</dbReference>
<keyword evidence="3" id="KW-1185">Reference proteome</keyword>
<dbReference type="InterPro" id="IPR016024">
    <property type="entry name" value="ARM-type_fold"/>
</dbReference>
<evidence type="ECO:0000259" key="1">
    <source>
        <dbReference type="Pfam" id="PF26524"/>
    </source>
</evidence>
<dbReference type="EnsemblPlants" id="AUR62003962-RA">
    <property type="protein sequence ID" value="AUR62003962-RA:cds"/>
    <property type="gene ID" value="AUR62003962"/>
</dbReference>